<evidence type="ECO:0000313" key="1">
    <source>
        <dbReference type="EMBL" id="MBA4629833.1"/>
    </source>
</evidence>
<accession>A0A7C8YZF6</accession>
<sequence>MDNFVGHFHLEIAREALVSINAIVAEGNEWKAAFIVVLVYLPNNAAESFQTTMKHVFALIWNQLVVHPTIGELCTSNPVSYSPNNGSKVRCVIHVFLDCFIPKNYIRQLSIFVRENDRHDGGAIVGELNGEIALVEFVNSNLVFITCSSSVVMRMATNIPKI</sequence>
<reference evidence="1" key="2">
    <citation type="submission" date="2020-07" db="EMBL/GenBank/DDBJ databases">
        <authorList>
            <person name="Vera ALvarez R."/>
            <person name="Arias-Moreno D.M."/>
            <person name="Jimenez-Jacinto V."/>
            <person name="Jimenez-Bremont J.F."/>
            <person name="Swaminathan K."/>
            <person name="Moose S.P."/>
            <person name="Guerrero-Gonzalez M.L."/>
            <person name="Marino-Ramirez L."/>
            <person name="Landsman D."/>
            <person name="Rodriguez-Kessler M."/>
            <person name="Delgado-Sanchez P."/>
        </authorList>
    </citation>
    <scope>NUCLEOTIDE SEQUENCE</scope>
    <source>
        <tissue evidence="1">Cladode</tissue>
    </source>
</reference>
<dbReference type="EMBL" id="GISG01070984">
    <property type="protein sequence ID" value="MBA4629833.1"/>
    <property type="molecule type" value="Transcribed_RNA"/>
</dbReference>
<proteinExistence type="predicted"/>
<protein>
    <submittedName>
        <fullName evidence="1">Uncharacterized protein</fullName>
    </submittedName>
</protein>
<name>A0A7C8YZF6_OPUST</name>
<reference evidence="1" key="1">
    <citation type="journal article" date="2013" name="J. Plant Res.">
        <title>Effect of fungi and light on seed germination of three Opuntia species from semiarid lands of central Mexico.</title>
        <authorList>
            <person name="Delgado-Sanchez P."/>
            <person name="Jimenez-Bremont J.F."/>
            <person name="Guerrero-Gonzalez Mde L."/>
            <person name="Flores J."/>
        </authorList>
    </citation>
    <scope>NUCLEOTIDE SEQUENCE</scope>
    <source>
        <tissue evidence="1">Cladode</tissue>
    </source>
</reference>
<dbReference type="AlphaFoldDB" id="A0A7C8YZF6"/>
<organism evidence="1">
    <name type="scientific">Opuntia streptacantha</name>
    <name type="common">Prickly pear cactus</name>
    <name type="synonym">Opuntia cardona</name>
    <dbReference type="NCBI Taxonomy" id="393608"/>
    <lineage>
        <taxon>Eukaryota</taxon>
        <taxon>Viridiplantae</taxon>
        <taxon>Streptophyta</taxon>
        <taxon>Embryophyta</taxon>
        <taxon>Tracheophyta</taxon>
        <taxon>Spermatophyta</taxon>
        <taxon>Magnoliopsida</taxon>
        <taxon>eudicotyledons</taxon>
        <taxon>Gunneridae</taxon>
        <taxon>Pentapetalae</taxon>
        <taxon>Caryophyllales</taxon>
        <taxon>Cactineae</taxon>
        <taxon>Cactaceae</taxon>
        <taxon>Opuntioideae</taxon>
        <taxon>Opuntia</taxon>
    </lineage>
</organism>